<keyword evidence="1" id="KW-0677">Repeat</keyword>
<dbReference type="EMBL" id="JAYMGO010000025">
    <property type="protein sequence ID" value="KAL1247803.1"/>
    <property type="molecule type" value="Genomic_DNA"/>
</dbReference>
<dbReference type="InterPro" id="IPR003961">
    <property type="entry name" value="FN3_dom"/>
</dbReference>
<dbReference type="Pfam" id="PF00041">
    <property type="entry name" value="fn3"/>
    <property type="match status" value="3"/>
</dbReference>
<dbReference type="Gene3D" id="2.60.40.10">
    <property type="entry name" value="Immunoglobulins"/>
    <property type="match status" value="3"/>
</dbReference>
<dbReference type="PROSITE" id="PS50853">
    <property type="entry name" value="FN3"/>
    <property type="match status" value="3"/>
</dbReference>
<accession>A0ABR3L8E8</accession>
<feature type="domain" description="Fibronectin type-III" evidence="2">
    <location>
        <begin position="173"/>
        <end position="257"/>
    </location>
</feature>
<protein>
    <recommendedName>
        <fullName evidence="2">Fibronectin type-III domain-containing protein</fullName>
    </recommendedName>
</protein>
<dbReference type="CDD" id="cd00063">
    <property type="entry name" value="FN3"/>
    <property type="match status" value="3"/>
</dbReference>
<evidence type="ECO:0000256" key="1">
    <source>
        <dbReference type="ARBA" id="ARBA00022737"/>
    </source>
</evidence>
<organism evidence="3 4">
    <name type="scientific">Cirrhinus molitorella</name>
    <name type="common">mud carp</name>
    <dbReference type="NCBI Taxonomy" id="172907"/>
    <lineage>
        <taxon>Eukaryota</taxon>
        <taxon>Metazoa</taxon>
        <taxon>Chordata</taxon>
        <taxon>Craniata</taxon>
        <taxon>Vertebrata</taxon>
        <taxon>Euteleostomi</taxon>
        <taxon>Actinopterygii</taxon>
        <taxon>Neopterygii</taxon>
        <taxon>Teleostei</taxon>
        <taxon>Ostariophysi</taxon>
        <taxon>Cypriniformes</taxon>
        <taxon>Cyprinidae</taxon>
        <taxon>Labeoninae</taxon>
        <taxon>Labeonini</taxon>
        <taxon>Cirrhinus</taxon>
    </lineage>
</organism>
<dbReference type="Proteomes" id="UP001558613">
    <property type="component" value="Unassembled WGS sequence"/>
</dbReference>
<dbReference type="InterPro" id="IPR013783">
    <property type="entry name" value="Ig-like_fold"/>
</dbReference>
<dbReference type="PANTHER" id="PTHR46708:SF10">
    <property type="entry name" value="RECEPTOR-TYPE TYROSINE-PROTEIN PHOSPHATASE ETA-LIKE"/>
    <property type="match status" value="1"/>
</dbReference>
<comment type="caution">
    <text evidence="3">The sequence shown here is derived from an EMBL/GenBank/DDBJ whole genome shotgun (WGS) entry which is preliminary data.</text>
</comment>
<dbReference type="PRINTS" id="PR00014">
    <property type="entry name" value="FNTYPEIII"/>
</dbReference>
<name>A0ABR3L8E8_9TELE</name>
<evidence type="ECO:0000313" key="4">
    <source>
        <dbReference type="Proteomes" id="UP001558613"/>
    </source>
</evidence>
<dbReference type="InterPro" id="IPR036116">
    <property type="entry name" value="FN3_sf"/>
</dbReference>
<evidence type="ECO:0000259" key="2">
    <source>
        <dbReference type="PROSITE" id="PS50853"/>
    </source>
</evidence>
<dbReference type="SUPFAM" id="SSF49265">
    <property type="entry name" value="Fibronectin type III"/>
    <property type="match status" value="2"/>
</dbReference>
<dbReference type="PANTHER" id="PTHR46708">
    <property type="entry name" value="TENASCIN"/>
    <property type="match status" value="1"/>
</dbReference>
<feature type="domain" description="Fibronectin type-III" evidence="2">
    <location>
        <begin position="1"/>
        <end position="89"/>
    </location>
</feature>
<gene>
    <name evidence="3" type="ORF">QQF64_023179</name>
</gene>
<proteinExistence type="predicted"/>
<reference evidence="3 4" key="1">
    <citation type="submission" date="2023-09" db="EMBL/GenBank/DDBJ databases">
        <authorList>
            <person name="Wang M."/>
        </authorList>
    </citation>
    <scope>NUCLEOTIDE SEQUENCE [LARGE SCALE GENOMIC DNA]</scope>
    <source>
        <strain evidence="3">GT-2023</strain>
        <tissue evidence="3">Liver</tissue>
    </source>
</reference>
<evidence type="ECO:0000313" key="3">
    <source>
        <dbReference type="EMBL" id="KAL1247803.1"/>
    </source>
</evidence>
<feature type="domain" description="Fibronectin type-III" evidence="2">
    <location>
        <begin position="90"/>
        <end position="172"/>
    </location>
</feature>
<sequence>MIENLTVAEISTSFVFLEWDEPLEMSLGISFKVQWTADKTSGNEVTTDTSCNITGLTAGVNYTFCITAVAADTSTESESVCISAWTKPDVITNLTAGDITTSSVLLNWTKPNGQSSHYHVEYGDKNVTTENTSIKINDLTPGAQYTFEVFAVAADNVTEGRSSQIPLYTKPDVISNFTVNSITTSSVFLTWNEPMGNRDFFKLNWTDKKTSNHTTINNTWYNITGLTAGVNYTFCITTVAEDDSDGDTLCISQYTSM</sequence>
<dbReference type="InterPro" id="IPR050991">
    <property type="entry name" value="ECM_Regulatory_Proteins"/>
</dbReference>
<keyword evidence="4" id="KW-1185">Reference proteome</keyword>
<dbReference type="SMART" id="SM00060">
    <property type="entry name" value="FN3"/>
    <property type="match status" value="3"/>
</dbReference>